<dbReference type="SFLD" id="SFLDS00029">
    <property type="entry name" value="Radical_SAM"/>
    <property type="match status" value="1"/>
</dbReference>
<dbReference type="GO" id="GO:0046872">
    <property type="term" value="F:metal ion binding"/>
    <property type="evidence" value="ECO:0007669"/>
    <property type="project" value="UniProtKB-UniRule"/>
</dbReference>
<keyword evidence="17" id="KW-1185">Reference proteome</keyword>
<dbReference type="InterPro" id="IPR013785">
    <property type="entry name" value="Aldolase_TIM"/>
</dbReference>
<dbReference type="GO" id="GO:0043365">
    <property type="term" value="F:[formate-C-acetyltransferase]-activating enzyme activity"/>
    <property type="evidence" value="ECO:0007669"/>
    <property type="project" value="UniProtKB-UniRule"/>
</dbReference>
<dbReference type="NCBIfam" id="TIGR02493">
    <property type="entry name" value="PFLA"/>
    <property type="match status" value="1"/>
</dbReference>
<evidence type="ECO:0000256" key="6">
    <source>
        <dbReference type="ARBA" id="ARBA00022485"/>
    </source>
</evidence>
<accession>A0A841L3I8</accession>
<keyword evidence="7 14" id="KW-0963">Cytoplasm</keyword>
<keyword evidence="11 14" id="KW-0408">Iron</keyword>
<evidence type="ECO:0000256" key="4">
    <source>
        <dbReference type="ARBA" id="ARBA00012303"/>
    </source>
</evidence>
<dbReference type="InterPro" id="IPR034465">
    <property type="entry name" value="Pyruvate_for-lyase_activase"/>
</dbReference>
<reference evidence="16 17" key="1">
    <citation type="submission" date="2020-08" db="EMBL/GenBank/DDBJ databases">
        <title>Genomic Encyclopedia of Type Strains, Phase IV (KMG-IV): sequencing the most valuable type-strain genomes for metagenomic binning, comparative biology and taxonomic classification.</title>
        <authorList>
            <person name="Goeker M."/>
        </authorList>
    </citation>
    <scope>NUCLEOTIDE SEQUENCE [LARGE SCALE GENOMIC DNA]</scope>
    <source>
        <strain evidence="16 17">DSM 103526</strain>
    </source>
</reference>
<dbReference type="InterPro" id="IPR007197">
    <property type="entry name" value="rSAM"/>
</dbReference>
<dbReference type="InterPro" id="IPR058240">
    <property type="entry name" value="rSAM_sf"/>
</dbReference>
<dbReference type="GO" id="GO:0051539">
    <property type="term" value="F:4 iron, 4 sulfur cluster binding"/>
    <property type="evidence" value="ECO:0007669"/>
    <property type="project" value="UniProtKB-UniRule"/>
</dbReference>
<dbReference type="PANTHER" id="PTHR30352">
    <property type="entry name" value="PYRUVATE FORMATE-LYASE-ACTIVATING ENZYME"/>
    <property type="match status" value="1"/>
</dbReference>
<dbReference type="Pfam" id="PF04055">
    <property type="entry name" value="Radical_SAM"/>
    <property type="match status" value="1"/>
</dbReference>
<evidence type="ECO:0000256" key="3">
    <source>
        <dbReference type="ARBA" id="ARBA00009777"/>
    </source>
</evidence>
<comment type="cofactor">
    <cofactor evidence="14">
        <name>[4Fe-4S] cluster</name>
        <dbReference type="ChEBI" id="CHEBI:49883"/>
    </cofactor>
    <text evidence="14">Binds 1 [4Fe-4S] cluster. The cluster is coordinated with 3 cysteines and an exchangeable S-adenosyl-L-methionine.</text>
</comment>
<comment type="similarity">
    <text evidence="3 14">Belongs to the organic radical-activating enzymes family.</text>
</comment>
<evidence type="ECO:0000313" key="17">
    <source>
        <dbReference type="Proteomes" id="UP000579281"/>
    </source>
</evidence>
<dbReference type="InterPro" id="IPR034457">
    <property type="entry name" value="Organic_radical-activating"/>
</dbReference>
<dbReference type="GO" id="GO:0006006">
    <property type="term" value="P:glucose metabolic process"/>
    <property type="evidence" value="ECO:0007669"/>
    <property type="project" value="UniProtKB-KW"/>
</dbReference>
<evidence type="ECO:0000256" key="12">
    <source>
        <dbReference type="ARBA" id="ARBA00023014"/>
    </source>
</evidence>
<dbReference type="InterPro" id="IPR012838">
    <property type="entry name" value="PFL1_activating"/>
</dbReference>
<dbReference type="SFLD" id="SFLDF00278">
    <property type="entry name" value="pyruvate_formate-lyase_activas"/>
    <property type="match status" value="1"/>
</dbReference>
<evidence type="ECO:0000313" key="16">
    <source>
        <dbReference type="EMBL" id="MBB6217702.1"/>
    </source>
</evidence>
<sequence length="243" mass="27730">MAVQGKVHSVETCGTVDGPGIRYILFLAGCPLRCKYCHNCDTWNGGVGESMTVDAIMEDVRRYKPYFRFSKGGITVSGGEPTMQHDFLTALLRSCKEEEIHTCLDTSGYCDETKAEQFLPFTDMVLLDIKHIDDEKHRRLTGVSNEKILKFAKILEEKNIPVWIRHVVVPGYTDDDQDIEKLCQFIQGLKNVEKVELLPYHAMGVHKWESLGLNYELQDVQSPTPELMEKIKNIFSKYNIHVS</sequence>
<evidence type="ECO:0000256" key="10">
    <source>
        <dbReference type="ARBA" id="ARBA00023002"/>
    </source>
</evidence>
<proteinExistence type="inferred from homology"/>
<evidence type="ECO:0000256" key="2">
    <source>
        <dbReference type="ARBA" id="ARBA00004496"/>
    </source>
</evidence>
<evidence type="ECO:0000256" key="1">
    <source>
        <dbReference type="ARBA" id="ARBA00003141"/>
    </source>
</evidence>
<dbReference type="SFLD" id="SFLDG01067">
    <property type="entry name" value="SPASM/twitch_domain_containing"/>
    <property type="match status" value="1"/>
</dbReference>
<dbReference type="NCBIfam" id="TIGR02494">
    <property type="entry name" value="PFLE_PFLC"/>
    <property type="match status" value="1"/>
</dbReference>
<gene>
    <name evidence="16" type="ORF">HNQ80_003825</name>
</gene>
<keyword evidence="10 14" id="KW-0560">Oxidoreductase</keyword>
<dbReference type="CDD" id="cd01335">
    <property type="entry name" value="Radical_SAM"/>
    <property type="match status" value="1"/>
</dbReference>
<evidence type="ECO:0000259" key="15">
    <source>
        <dbReference type="PROSITE" id="PS51918"/>
    </source>
</evidence>
<dbReference type="EMBL" id="JACHEN010000027">
    <property type="protein sequence ID" value="MBB6217702.1"/>
    <property type="molecule type" value="Genomic_DNA"/>
</dbReference>
<dbReference type="PROSITE" id="PS01087">
    <property type="entry name" value="RADICAL_ACTIVATING"/>
    <property type="match status" value="1"/>
</dbReference>
<dbReference type="InterPro" id="IPR040074">
    <property type="entry name" value="BssD/PflA/YjjW"/>
</dbReference>
<evidence type="ECO:0000256" key="5">
    <source>
        <dbReference type="ARBA" id="ARBA00021356"/>
    </source>
</evidence>
<evidence type="ECO:0000256" key="14">
    <source>
        <dbReference type="RuleBase" id="RU362053"/>
    </source>
</evidence>
<evidence type="ECO:0000256" key="7">
    <source>
        <dbReference type="ARBA" id="ARBA00022490"/>
    </source>
</evidence>
<dbReference type="AlphaFoldDB" id="A0A841L3I8"/>
<dbReference type="GO" id="GO:0005737">
    <property type="term" value="C:cytoplasm"/>
    <property type="evidence" value="ECO:0007669"/>
    <property type="project" value="UniProtKB-SubCell"/>
</dbReference>
<name>A0A841L3I8_9FIRM</name>
<evidence type="ECO:0000256" key="13">
    <source>
        <dbReference type="ARBA" id="ARBA00047533"/>
    </source>
</evidence>
<evidence type="ECO:0000256" key="11">
    <source>
        <dbReference type="ARBA" id="ARBA00023004"/>
    </source>
</evidence>
<dbReference type="GO" id="GO:0016829">
    <property type="term" value="F:lyase activity"/>
    <property type="evidence" value="ECO:0007669"/>
    <property type="project" value="UniProtKB-KW"/>
</dbReference>
<comment type="catalytic activity">
    <reaction evidence="13 14">
        <text>glycyl-[formate C-acetyltransferase] + reduced [flavodoxin] + S-adenosyl-L-methionine = glycin-2-yl radical-[formate C-acetyltransferase] + semiquinone [flavodoxin] + 5'-deoxyadenosine + L-methionine + H(+)</text>
        <dbReference type="Rhea" id="RHEA:19225"/>
        <dbReference type="Rhea" id="RHEA-COMP:10622"/>
        <dbReference type="Rhea" id="RHEA-COMP:12190"/>
        <dbReference type="Rhea" id="RHEA-COMP:12191"/>
        <dbReference type="Rhea" id="RHEA-COMP:14480"/>
        <dbReference type="ChEBI" id="CHEBI:15378"/>
        <dbReference type="ChEBI" id="CHEBI:17319"/>
        <dbReference type="ChEBI" id="CHEBI:29947"/>
        <dbReference type="ChEBI" id="CHEBI:32722"/>
        <dbReference type="ChEBI" id="CHEBI:57618"/>
        <dbReference type="ChEBI" id="CHEBI:57844"/>
        <dbReference type="ChEBI" id="CHEBI:59789"/>
        <dbReference type="ChEBI" id="CHEBI:140311"/>
        <dbReference type="EC" id="1.97.1.4"/>
    </reaction>
</comment>
<evidence type="ECO:0000256" key="8">
    <source>
        <dbReference type="ARBA" id="ARBA00022691"/>
    </source>
</evidence>
<dbReference type="Proteomes" id="UP000579281">
    <property type="component" value="Unassembled WGS sequence"/>
</dbReference>
<keyword evidence="8 14" id="KW-0949">S-adenosyl-L-methionine</keyword>
<dbReference type="PROSITE" id="PS51918">
    <property type="entry name" value="RADICAL_SAM"/>
    <property type="match status" value="1"/>
</dbReference>
<evidence type="ECO:0000256" key="9">
    <source>
        <dbReference type="ARBA" id="ARBA00022723"/>
    </source>
</evidence>
<dbReference type="PANTHER" id="PTHR30352:SF5">
    <property type="entry name" value="PYRUVATE FORMATE-LYASE 1-ACTIVATING ENZYME"/>
    <property type="match status" value="1"/>
</dbReference>
<dbReference type="EC" id="1.97.1.4" evidence="4 14"/>
<comment type="caution">
    <text evidence="16">The sequence shown here is derived from an EMBL/GenBank/DDBJ whole genome shotgun (WGS) entry which is preliminary data.</text>
</comment>
<dbReference type="SFLD" id="SFLDG01118">
    <property type="entry name" value="activating_enzymes__group_2"/>
    <property type="match status" value="1"/>
</dbReference>
<dbReference type="InterPro" id="IPR006638">
    <property type="entry name" value="Elp3/MiaA/NifB-like_rSAM"/>
</dbReference>
<organism evidence="16 17">
    <name type="scientific">Anaerosolibacter carboniphilus</name>
    <dbReference type="NCBI Taxonomy" id="1417629"/>
    <lineage>
        <taxon>Bacteria</taxon>
        <taxon>Bacillati</taxon>
        <taxon>Bacillota</taxon>
        <taxon>Clostridia</taxon>
        <taxon>Peptostreptococcales</taxon>
        <taxon>Thermotaleaceae</taxon>
        <taxon>Anaerosolibacter</taxon>
    </lineage>
</organism>
<comment type="subcellular location">
    <subcellularLocation>
        <location evidence="2 14">Cytoplasm</location>
    </subcellularLocation>
</comment>
<keyword evidence="12 14" id="KW-0411">Iron-sulfur</keyword>
<dbReference type="Gene3D" id="3.20.20.70">
    <property type="entry name" value="Aldolase class I"/>
    <property type="match status" value="1"/>
</dbReference>
<dbReference type="RefSeq" id="WP_184312198.1">
    <property type="nucleotide sequence ID" value="NZ_JACHEN010000027.1"/>
</dbReference>
<comment type="function">
    <text evidence="1 14">Activation of pyruvate formate-lyase under anaerobic conditions by generation of an organic free radical, using S-adenosylmethionine and reduced flavodoxin as cosubstrates to produce 5'-deoxy-adenosine.</text>
</comment>
<dbReference type="InterPro" id="IPR001989">
    <property type="entry name" value="Radical_activat_CS"/>
</dbReference>
<keyword evidence="16" id="KW-0456">Lyase</keyword>
<protein>
    <recommendedName>
        <fullName evidence="5 14">Pyruvate formate-lyase-activating enzyme</fullName>
        <ecNumber evidence="4 14">1.97.1.4</ecNumber>
    </recommendedName>
</protein>
<dbReference type="SUPFAM" id="SSF102114">
    <property type="entry name" value="Radical SAM enzymes"/>
    <property type="match status" value="1"/>
</dbReference>
<dbReference type="SMART" id="SM00729">
    <property type="entry name" value="Elp3"/>
    <property type="match status" value="1"/>
</dbReference>
<keyword evidence="6 14" id="KW-0004">4Fe-4S</keyword>
<dbReference type="SFLD" id="SFLDG01066">
    <property type="entry name" value="organic_radical-activating_enz"/>
    <property type="match status" value="1"/>
</dbReference>
<keyword evidence="16" id="KW-0670">Pyruvate</keyword>
<feature type="domain" description="Radical SAM core" evidence="15">
    <location>
        <begin position="16"/>
        <end position="237"/>
    </location>
</feature>
<keyword evidence="9 14" id="KW-0479">Metal-binding</keyword>